<keyword evidence="2" id="KW-1185">Reference proteome</keyword>
<name>A0ABS9KDV8_9BACT</name>
<sequence>MNKNTVLTLLLFITACRATPDLREGLWTGTLTPMNHPEMENPINYEISYPSGSLSIDVISPDSSIIPTRNVQFENDTLYFQFDEPEEQVTLNCALGRMENLEGHFSGRCTDPNGQWAYFMMVPPE</sequence>
<gene>
    <name evidence="1" type="ORF">L6773_10750</name>
</gene>
<reference evidence="1" key="1">
    <citation type="submission" date="2022-01" db="EMBL/GenBank/DDBJ databases">
        <authorList>
            <person name="Wang Y."/>
        </authorList>
    </citation>
    <scope>NUCLEOTIDE SEQUENCE</scope>
    <source>
        <strain evidence="1">WB101</strain>
    </source>
</reference>
<reference evidence="1" key="2">
    <citation type="submission" date="2024-05" db="EMBL/GenBank/DDBJ databases">
        <title>Rhodohalobacter halophilus gen. nov., sp. nov., a moderately halophilic member of the family Balneolaceae.</title>
        <authorList>
            <person name="Xia J."/>
        </authorList>
    </citation>
    <scope>NUCLEOTIDE SEQUENCE</scope>
    <source>
        <strain evidence="1">WB101</strain>
    </source>
</reference>
<dbReference type="EMBL" id="JAKLWS010000012">
    <property type="protein sequence ID" value="MCG2589049.1"/>
    <property type="molecule type" value="Genomic_DNA"/>
</dbReference>
<protein>
    <submittedName>
        <fullName evidence="1">Uncharacterized protein</fullName>
    </submittedName>
</protein>
<dbReference type="RefSeq" id="WP_237854295.1">
    <property type="nucleotide sequence ID" value="NZ_JAKLWS010000012.1"/>
</dbReference>
<dbReference type="Proteomes" id="UP001165366">
    <property type="component" value="Unassembled WGS sequence"/>
</dbReference>
<accession>A0ABS9KDV8</accession>
<organism evidence="1 2">
    <name type="scientific">Rhodohalobacter sulfatireducens</name>
    <dbReference type="NCBI Taxonomy" id="2911366"/>
    <lineage>
        <taxon>Bacteria</taxon>
        <taxon>Pseudomonadati</taxon>
        <taxon>Balneolota</taxon>
        <taxon>Balneolia</taxon>
        <taxon>Balneolales</taxon>
        <taxon>Balneolaceae</taxon>
        <taxon>Rhodohalobacter</taxon>
    </lineage>
</organism>
<evidence type="ECO:0000313" key="1">
    <source>
        <dbReference type="EMBL" id="MCG2589049.1"/>
    </source>
</evidence>
<comment type="caution">
    <text evidence="1">The sequence shown here is derived from an EMBL/GenBank/DDBJ whole genome shotgun (WGS) entry which is preliminary data.</text>
</comment>
<proteinExistence type="predicted"/>
<evidence type="ECO:0000313" key="2">
    <source>
        <dbReference type="Proteomes" id="UP001165366"/>
    </source>
</evidence>
<dbReference type="PROSITE" id="PS51257">
    <property type="entry name" value="PROKAR_LIPOPROTEIN"/>
    <property type="match status" value="1"/>
</dbReference>